<dbReference type="Pfam" id="PF07534">
    <property type="entry name" value="TLD"/>
    <property type="match status" value="1"/>
</dbReference>
<name>A0A3M7PQN3_BRAPC</name>
<accession>A0A3M7PQN3</accession>
<protein>
    <submittedName>
        <fullName evidence="2">BTB POZ domain-containing KCTD21</fullName>
    </submittedName>
</protein>
<evidence type="ECO:0000313" key="2">
    <source>
        <dbReference type="EMBL" id="RNA01360.1"/>
    </source>
</evidence>
<comment type="caution">
    <text evidence="2">The sequence shown here is derived from an EMBL/GenBank/DDBJ whole genome shotgun (WGS) entry which is preliminary data.</text>
</comment>
<feature type="non-terminal residue" evidence="2">
    <location>
        <position position="1"/>
    </location>
</feature>
<organism evidence="2 3">
    <name type="scientific">Brachionus plicatilis</name>
    <name type="common">Marine rotifer</name>
    <name type="synonym">Brachionus muelleri</name>
    <dbReference type="NCBI Taxonomy" id="10195"/>
    <lineage>
        <taxon>Eukaryota</taxon>
        <taxon>Metazoa</taxon>
        <taxon>Spiralia</taxon>
        <taxon>Gnathifera</taxon>
        <taxon>Rotifera</taxon>
        <taxon>Eurotatoria</taxon>
        <taxon>Monogononta</taxon>
        <taxon>Pseudotrocha</taxon>
        <taxon>Ploima</taxon>
        <taxon>Brachionidae</taxon>
        <taxon>Brachionus</taxon>
    </lineage>
</organism>
<reference evidence="2 3" key="1">
    <citation type="journal article" date="2018" name="Sci. Rep.">
        <title>Genomic signatures of local adaptation to the degree of environmental predictability in rotifers.</title>
        <authorList>
            <person name="Franch-Gras L."/>
            <person name="Hahn C."/>
            <person name="Garcia-Roger E.M."/>
            <person name="Carmona M.J."/>
            <person name="Serra M."/>
            <person name="Gomez A."/>
        </authorList>
    </citation>
    <scope>NUCLEOTIDE SEQUENCE [LARGE SCALE GENOMIC DNA]</scope>
    <source>
        <strain evidence="2">HYR1</strain>
    </source>
</reference>
<keyword evidence="3" id="KW-1185">Reference proteome</keyword>
<evidence type="ECO:0000259" key="1">
    <source>
        <dbReference type="Pfam" id="PF07534"/>
    </source>
</evidence>
<evidence type="ECO:0000313" key="3">
    <source>
        <dbReference type="Proteomes" id="UP000276133"/>
    </source>
</evidence>
<dbReference type="EMBL" id="REGN01009360">
    <property type="protein sequence ID" value="RNA01360.1"/>
    <property type="molecule type" value="Genomic_DNA"/>
</dbReference>
<dbReference type="InterPro" id="IPR006571">
    <property type="entry name" value="TLDc_dom"/>
</dbReference>
<proteinExistence type="predicted"/>
<sequence>CDHAKKTLTIIKTTGNYIYGGYTEQSWDGNAKINPAYQAYAIYCNSSYGPTFGNGHDIHISNYSNSHIQYSSIPQSYGSQNTYLSGSQQFTVSQIEAKSTIFNV</sequence>
<dbReference type="AlphaFoldDB" id="A0A3M7PQN3"/>
<gene>
    <name evidence="2" type="ORF">BpHYR1_035386</name>
</gene>
<dbReference type="OrthoDB" id="6142220at2759"/>
<dbReference type="Proteomes" id="UP000276133">
    <property type="component" value="Unassembled WGS sequence"/>
</dbReference>
<feature type="domain" description="TLDc" evidence="1">
    <location>
        <begin position="34"/>
        <end position="96"/>
    </location>
</feature>